<evidence type="ECO:0000256" key="1">
    <source>
        <dbReference type="ARBA" id="ARBA00004162"/>
    </source>
</evidence>
<dbReference type="PANTHER" id="PTHR27008:SF499">
    <property type="entry name" value="OS06G0581500 PROTEIN"/>
    <property type="match status" value="1"/>
</dbReference>
<keyword evidence="17" id="KW-0325">Glycoprotein</keyword>
<dbReference type="InterPro" id="IPR017441">
    <property type="entry name" value="Protein_kinase_ATP_BS"/>
</dbReference>
<keyword evidence="4" id="KW-0723">Serine/threonine-protein kinase</keyword>
<comment type="subcellular location">
    <subcellularLocation>
        <location evidence="1">Cell membrane</location>
        <topology evidence="1">Single-pass membrane protein</topology>
    </subcellularLocation>
</comment>
<dbReference type="Gene3D" id="3.80.10.10">
    <property type="entry name" value="Ribonuclease Inhibitor"/>
    <property type="match status" value="1"/>
</dbReference>
<dbReference type="Pfam" id="PF00069">
    <property type="entry name" value="Pkinase"/>
    <property type="match status" value="1"/>
</dbReference>
<evidence type="ECO:0000256" key="5">
    <source>
        <dbReference type="ARBA" id="ARBA00022553"/>
    </source>
</evidence>
<evidence type="ECO:0000256" key="6">
    <source>
        <dbReference type="ARBA" id="ARBA00022614"/>
    </source>
</evidence>
<evidence type="ECO:0000259" key="22">
    <source>
        <dbReference type="PROSITE" id="PS50011"/>
    </source>
</evidence>
<evidence type="ECO:0000313" key="23">
    <source>
        <dbReference type="EMBL" id="CAK9165579.1"/>
    </source>
</evidence>
<dbReference type="SUPFAM" id="SSF52058">
    <property type="entry name" value="L domain-like"/>
    <property type="match status" value="1"/>
</dbReference>
<dbReference type="EMBL" id="CAUOFW020004414">
    <property type="protein sequence ID" value="CAK9165579.1"/>
    <property type="molecule type" value="Genomic_DNA"/>
</dbReference>
<reference evidence="23 24" key="1">
    <citation type="submission" date="2024-02" db="EMBL/GenBank/DDBJ databases">
        <authorList>
            <person name="Vignale AGUSTIN F."/>
            <person name="Sosa J E."/>
            <person name="Modenutti C."/>
        </authorList>
    </citation>
    <scope>NUCLEOTIDE SEQUENCE [LARGE SCALE GENOMIC DNA]</scope>
</reference>
<dbReference type="InterPro" id="IPR001611">
    <property type="entry name" value="Leu-rich_rpt"/>
</dbReference>
<dbReference type="InterPro" id="IPR008271">
    <property type="entry name" value="Ser/Thr_kinase_AS"/>
</dbReference>
<comment type="catalytic activity">
    <reaction evidence="19">
        <text>L-seryl-[protein] + ATP = O-phospho-L-seryl-[protein] + ADP + H(+)</text>
        <dbReference type="Rhea" id="RHEA:17989"/>
        <dbReference type="Rhea" id="RHEA-COMP:9863"/>
        <dbReference type="Rhea" id="RHEA-COMP:11604"/>
        <dbReference type="ChEBI" id="CHEBI:15378"/>
        <dbReference type="ChEBI" id="CHEBI:29999"/>
        <dbReference type="ChEBI" id="CHEBI:30616"/>
        <dbReference type="ChEBI" id="CHEBI:83421"/>
        <dbReference type="ChEBI" id="CHEBI:456216"/>
        <dbReference type="EC" id="2.7.11.1"/>
    </reaction>
</comment>
<dbReference type="EC" id="2.7.11.1" evidence="2"/>
<dbReference type="InterPro" id="IPR000719">
    <property type="entry name" value="Prot_kinase_dom"/>
</dbReference>
<dbReference type="FunFam" id="3.30.200.20:FF:000432">
    <property type="entry name" value="LRR receptor-like serine/threonine-protein kinase EFR"/>
    <property type="match status" value="1"/>
</dbReference>
<keyword evidence="10" id="KW-0677">Repeat</keyword>
<comment type="caution">
    <text evidence="23">The sequence shown here is derived from an EMBL/GenBank/DDBJ whole genome shotgun (WGS) entry which is preliminary data.</text>
</comment>
<evidence type="ECO:0000256" key="11">
    <source>
        <dbReference type="ARBA" id="ARBA00022741"/>
    </source>
</evidence>
<keyword evidence="14 21" id="KW-1133">Transmembrane helix</keyword>
<evidence type="ECO:0000256" key="18">
    <source>
        <dbReference type="ARBA" id="ARBA00047899"/>
    </source>
</evidence>
<accession>A0ABC8T8G5</accession>
<dbReference type="GO" id="GO:0005886">
    <property type="term" value="C:plasma membrane"/>
    <property type="evidence" value="ECO:0007669"/>
    <property type="project" value="UniProtKB-SubCell"/>
</dbReference>
<evidence type="ECO:0000256" key="7">
    <source>
        <dbReference type="ARBA" id="ARBA00022679"/>
    </source>
</evidence>
<evidence type="ECO:0000256" key="2">
    <source>
        <dbReference type="ARBA" id="ARBA00012513"/>
    </source>
</evidence>
<name>A0ABC8T8G5_9AQUA</name>
<organism evidence="23 24">
    <name type="scientific">Ilex paraguariensis</name>
    <name type="common">yerba mate</name>
    <dbReference type="NCBI Taxonomy" id="185542"/>
    <lineage>
        <taxon>Eukaryota</taxon>
        <taxon>Viridiplantae</taxon>
        <taxon>Streptophyta</taxon>
        <taxon>Embryophyta</taxon>
        <taxon>Tracheophyta</taxon>
        <taxon>Spermatophyta</taxon>
        <taxon>Magnoliopsida</taxon>
        <taxon>eudicotyledons</taxon>
        <taxon>Gunneridae</taxon>
        <taxon>Pentapetalae</taxon>
        <taxon>asterids</taxon>
        <taxon>campanulids</taxon>
        <taxon>Aquifoliales</taxon>
        <taxon>Aquifoliaceae</taxon>
        <taxon>Ilex</taxon>
    </lineage>
</organism>
<proteinExistence type="predicted"/>
<keyword evidence="8 21" id="KW-0812">Transmembrane</keyword>
<keyword evidence="11 20" id="KW-0547">Nucleotide-binding</keyword>
<evidence type="ECO:0000256" key="16">
    <source>
        <dbReference type="ARBA" id="ARBA00023170"/>
    </source>
</evidence>
<evidence type="ECO:0000256" key="17">
    <source>
        <dbReference type="ARBA" id="ARBA00023180"/>
    </source>
</evidence>
<evidence type="ECO:0000256" key="9">
    <source>
        <dbReference type="ARBA" id="ARBA00022729"/>
    </source>
</evidence>
<gene>
    <name evidence="23" type="ORF">ILEXP_LOCUS34748</name>
</gene>
<dbReference type="Gene3D" id="1.10.510.10">
    <property type="entry name" value="Transferase(Phosphotransferase) domain 1"/>
    <property type="match status" value="1"/>
</dbReference>
<dbReference type="GO" id="GO:0005524">
    <property type="term" value="F:ATP binding"/>
    <property type="evidence" value="ECO:0007669"/>
    <property type="project" value="UniProtKB-UniRule"/>
</dbReference>
<keyword evidence="24" id="KW-1185">Reference proteome</keyword>
<comment type="catalytic activity">
    <reaction evidence="18">
        <text>L-threonyl-[protein] + ATP = O-phospho-L-threonyl-[protein] + ADP + H(+)</text>
        <dbReference type="Rhea" id="RHEA:46608"/>
        <dbReference type="Rhea" id="RHEA-COMP:11060"/>
        <dbReference type="Rhea" id="RHEA-COMP:11605"/>
        <dbReference type="ChEBI" id="CHEBI:15378"/>
        <dbReference type="ChEBI" id="CHEBI:30013"/>
        <dbReference type="ChEBI" id="CHEBI:30616"/>
        <dbReference type="ChEBI" id="CHEBI:61977"/>
        <dbReference type="ChEBI" id="CHEBI:456216"/>
        <dbReference type="EC" id="2.7.11.1"/>
    </reaction>
</comment>
<feature type="transmembrane region" description="Helical" evidence="21">
    <location>
        <begin position="161"/>
        <end position="185"/>
    </location>
</feature>
<dbReference type="PROSITE" id="PS00107">
    <property type="entry name" value="PROTEIN_KINASE_ATP"/>
    <property type="match status" value="1"/>
</dbReference>
<keyword evidence="15 21" id="KW-0472">Membrane</keyword>
<dbReference type="AlphaFoldDB" id="A0ABC8T8G5"/>
<dbReference type="SMART" id="SM00220">
    <property type="entry name" value="S_TKc"/>
    <property type="match status" value="1"/>
</dbReference>
<evidence type="ECO:0000256" key="12">
    <source>
        <dbReference type="ARBA" id="ARBA00022777"/>
    </source>
</evidence>
<evidence type="ECO:0000256" key="19">
    <source>
        <dbReference type="ARBA" id="ARBA00048679"/>
    </source>
</evidence>
<keyword evidence="12" id="KW-0418">Kinase</keyword>
<dbReference type="PROSITE" id="PS50011">
    <property type="entry name" value="PROTEIN_KINASE_DOM"/>
    <property type="match status" value="1"/>
</dbReference>
<dbReference type="InterPro" id="IPR032675">
    <property type="entry name" value="LRR_dom_sf"/>
</dbReference>
<keyword evidence="5" id="KW-0597">Phosphoprotein</keyword>
<keyword evidence="6" id="KW-0433">Leucine-rich repeat</keyword>
<dbReference type="Proteomes" id="UP001642360">
    <property type="component" value="Unassembled WGS sequence"/>
</dbReference>
<evidence type="ECO:0000256" key="8">
    <source>
        <dbReference type="ARBA" id="ARBA00022692"/>
    </source>
</evidence>
<dbReference type="GO" id="GO:0004674">
    <property type="term" value="F:protein serine/threonine kinase activity"/>
    <property type="evidence" value="ECO:0007669"/>
    <property type="project" value="UniProtKB-KW"/>
</dbReference>
<dbReference type="PROSITE" id="PS00108">
    <property type="entry name" value="PROTEIN_KINASE_ST"/>
    <property type="match status" value="1"/>
</dbReference>
<evidence type="ECO:0000256" key="21">
    <source>
        <dbReference type="SAM" id="Phobius"/>
    </source>
</evidence>
<keyword evidence="13 20" id="KW-0067">ATP-binding</keyword>
<dbReference type="Gene3D" id="3.30.200.20">
    <property type="entry name" value="Phosphorylase Kinase, domain 1"/>
    <property type="match status" value="1"/>
</dbReference>
<evidence type="ECO:0000256" key="4">
    <source>
        <dbReference type="ARBA" id="ARBA00022527"/>
    </source>
</evidence>
<evidence type="ECO:0000256" key="20">
    <source>
        <dbReference type="PROSITE-ProRule" id="PRU10141"/>
    </source>
</evidence>
<evidence type="ECO:0000256" key="15">
    <source>
        <dbReference type="ARBA" id="ARBA00023136"/>
    </source>
</evidence>
<evidence type="ECO:0000256" key="3">
    <source>
        <dbReference type="ARBA" id="ARBA00022475"/>
    </source>
</evidence>
<sequence length="538" mass="58179">MEENRLAGSIPPSLGNCHNLLVINFTSNNLSGTIPIEVFSLSSLSISFAMARNYLTGSLPPEVGNLVNLKELYMSDNRLSGEVPGTLSRCLSLELLLVGDNLLQGTIPESLEVLKEGIFANLSAFSVLGNDKLCGGLPGLNLPGCSQDKSHSSGKLLSPRVVILIIVSIVVGVILSCAFTARYFIRNSKKRPLTASSTNNWRLGVSYQELLKSTDGFSANNLIGSGSFGSVYKATVNGNGATVAVKVLNLQQQGALKDFLNECTALRSIRHRNLLKVITVCSSVDYQGNDFKCIVSEFMANGNLDQWLHPGGDEQSQARRLSLLQRLNIAVDVVSALDYLHHQCETPIVHCDLKPTNILLDDDMTAHVGDFGLAKLLLEEPNDEPISQSISARLKGSFGYVPPEYGIGGQVSTLGDVYSNGILPLQMITGKRPTDDIFKDGLSIHNFAKMALPENIMEIDSSLLLAGKGGNLDENGNEEREIVRTGGEDSQRSGVSRMEECLVSVIEIGLWCSADLPGGRMPMSIAVNRMHKIRNSIF</sequence>
<dbReference type="InterPro" id="IPR011009">
    <property type="entry name" value="Kinase-like_dom_sf"/>
</dbReference>
<evidence type="ECO:0000256" key="13">
    <source>
        <dbReference type="ARBA" id="ARBA00022840"/>
    </source>
</evidence>
<keyword evidence="3" id="KW-1003">Cell membrane</keyword>
<feature type="binding site" evidence="20">
    <location>
        <position position="246"/>
    </location>
    <ligand>
        <name>ATP</name>
        <dbReference type="ChEBI" id="CHEBI:30616"/>
    </ligand>
</feature>
<keyword evidence="9" id="KW-0732">Signal</keyword>
<dbReference type="InterPro" id="IPR051809">
    <property type="entry name" value="Plant_receptor-like_S/T_kinase"/>
</dbReference>
<keyword evidence="16" id="KW-0675">Receptor</keyword>
<dbReference type="PANTHER" id="PTHR27008">
    <property type="entry name" value="OS04G0122200 PROTEIN"/>
    <property type="match status" value="1"/>
</dbReference>
<dbReference type="FunFam" id="1.10.510.10:FF:000358">
    <property type="entry name" value="Putative leucine-rich repeat receptor-like serine/threonine-protein kinase"/>
    <property type="match status" value="1"/>
</dbReference>
<keyword evidence="7" id="KW-0808">Transferase</keyword>
<feature type="domain" description="Protein kinase" evidence="22">
    <location>
        <begin position="217"/>
        <end position="538"/>
    </location>
</feature>
<evidence type="ECO:0000256" key="10">
    <source>
        <dbReference type="ARBA" id="ARBA00022737"/>
    </source>
</evidence>
<evidence type="ECO:0000256" key="14">
    <source>
        <dbReference type="ARBA" id="ARBA00022989"/>
    </source>
</evidence>
<dbReference type="SUPFAM" id="SSF56112">
    <property type="entry name" value="Protein kinase-like (PK-like)"/>
    <property type="match status" value="1"/>
</dbReference>
<protein>
    <recommendedName>
        <fullName evidence="2">non-specific serine/threonine protein kinase</fullName>
        <ecNumber evidence="2">2.7.11.1</ecNumber>
    </recommendedName>
</protein>
<dbReference type="Pfam" id="PF00560">
    <property type="entry name" value="LRR_1"/>
    <property type="match status" value="1"/>
</dbReference>
<evidence type="ECO:0000313" key="24">
    <source>
        <dbReference type="Proteomes" id="UP001642360"/>
    </source>
</evidence>